<organism evidence="2 3">
    <name type="scientific">Nocardioides seonyuensis</name>
    <dbReference type="NCBI Taxonomy" id="2518371"/>
    <lineage>
        <taxon>Bacteria</taxon>
        <taxon>Bacillati</taxon>
        <taxon>Actinomycetota</taxon>
        <taxon>Actinomycetes</taxon>
        <taxon>Propionibacteriales</taxon>
        <taxon>Nocardioidaceae</taxon>
        <taxon>Nocardioides</taxon>
    </lineage>
</organism>
<dbReference type="OrthoDB" id="3781049at2"/>
<dbReference type="InterPro" id="IPR029033">
    <property type="entry name" value="His_PPase_superfam"/>
</dbReference>
<feature type="region of interest" description="Disordered" evidence="1">
    <location>
        <begin position="168"/>
        <end position="190"/>
    </location>
</feature>
<dbReference type="AlphaFoldDB" id="A0A4P7IAY8"/>
<evidence type="ECO:0000313" key="2">
    <source>
        <dbReference type="EMBL" id="QBX54156.1"/>
    </source>
</evidence>
<evidence type="ECO:0000256" key="1">
    <source>
        <dbReference type="SAM" id="MobiDB-lite"/>
    </source>
</evidence>
<dbReference type="InterPro" id="IPR013078">
    <property type="entry name" value="His_Pase_superF_clade-1"/>
</dbReference>
<dbReference type="Proteomes" id="UP000294853">
    <property type="component" value="Chromosome"/>
</dbReference>
<feature type="compositionally biased region" description="Basic and acidic residues" evidence="1">
    <location>
        <begin position="180"/>
        <end position="190"/>
    </location>
</feature>
<dbReference type="RefSeq" id="WP_135266131.1">
    <property type="nucleotide sequence ID" value="NZ_CP038436.1"/>
</dbReference>
<dbReference type="SUPFAM" id="SSF53254">
    <property type="entry name" value="Phosphoglycerate mutase-like"/>
    <property type="match status" value="1"/>
</dbReference>
<dbReference type="EMBL" id="CP038436">
    <property type="protein sequence ID" value="QBX54156.1"/>
    <property type="molecule type" value="Genomic_DNA"/>
</dbReference>
<keyword evidence="3" id="KW-1185">Reference proteome</keyword>
<name>A0A4P7IAY8_9ACTN</name>
<dbReference type="Pfam" id="PF00300">
    <property type="entry name" value="His_Phos_1"/>
    <property type="match status" value="1"/>
</dbReference>
<reference evidence="2 3" key="1">
    <citation type="submission" date="2019-03" db="EMBL/GenBank/DDBJ databases">
        <title>Three New Species of Nocardioides, Nocardioides euryhalodurans sp. nov., Nocardioides seonyuensis sp. nov. and Nocardioides eburneoflavus sp. nov. Iolated from Soil.</title>
        <authorList>
            <person name="Roh S.G."/>
            <person name="Lee C."/>
            <person name="Kim M.-K."/>
            <person name="Kim S.B."/>
        </authorList>
    </citation>
    <scope>NUCLEOTIDE SEQUENCE [LARGE SCALE GENOMIC DNA]</scope>
    <source>
        <strain evidence="2 3">MMS17-SY207-3</strain>
    </source>
</reference>
<feature type="compositionally biased region" description="Polar residues" evidence="1">
    <location>
        <begin position="168"/>
        <end position="179"/>
    </location>
</feature>
<sequence length="190" mass="20896">MTLHLVRHGRPSVVPGVPAAEWNLDLATYDDVWALRDRLPRRAAWYCSPEPKAVETAQLLTDADVGIVEDLREHERGGEWFDDFPAVVRRAFAEPEVPAVRSWEPLVACRTRVVAAVRRILAVHGSDDLVLVGHGTAWTLVVAELTGSEPDLHAWAALGMPDVWTVSGPDNLSGSSSQRRGAEDRPDARP</sequence>
<gene>
    <name evidence="2" type="ORF">EXE58_00815</name>
</gene>
<proteinExistence type="predicted"/>
<protein>
    <submittedName>
        <fullName evidence="2">Histidine phosphatase family protein</fullName>
    </submittedName>
</protein>
<dbReference type="KEGG" id="nsn:EXE58_00815"/>
<evidence type="ECO:0000313" key="3">
    <source>
        <dbReference type="Proteomes" id="UP000294853"/>
    </source>
</evidence>
<dbReference type="Gene3D" id="3.40.50.1240">
    <property type="entry name" value="Phosphoglycerate mutase-like"/>
    <property type="match status" value="1"/>
</dbReference>
<accession>A0A4P7IAY8</accession>